<dbReference type="Pfam" id="PF02171">
    <property type="entry name" value="Piwi"/>
    <property type="match status" value="1"/>
</dbReference>
<evidence type="ECO:0000259" key="1">
    <source>
        <dbReference type="Pfam" id="PF02171"/>
    </source>
</evidence>
<reference evidence="3" key="1">
    <citation type="submission" date="2010-08" db="EMBL/GenBank/DDBJ databases">
        <authorList>
            <consortium name="Caenorhabditis japonica Sequencing Consortium"/>
            <person name="Wilson R.K."/>
        </authorList>
    </citation>
    <scope>NUCLEOTIDE SEQUENCE [LARGE SCALE GENOMIC DNA]</scope>
    <source>
        <strain evidence="3">DF5081</strain>
    </source>
</reference>
<name>A0A8R1EHM2_CAEJA</name>
<sequence length="101" mass="11435">TVFENAKAKNCELLVFITDKSCNYHLEIKSLEQTFQILTQDIGYATAEKLFFSKDTKKNIVNKLNMKLGGINYVIDTPYFKDTKLVIGFESSQFGGLNIAN</sequence>
<organism evidence="2 3">
    <name type="scientific">Caenorhabditis japonica</name>
    <dbReference type="NCBI Taxonomy" id="281687"/>
    <lineage>
        <taxon>Eukaryota</taxon>
        <taxon>Metazoa</taxon>
        <taxon>Ecdysozoa</taxon>
        <taxon>Nematoda</taxon>
        <taxon>Chromadorea</taxon>
        <taxon>Rhabditida</taxon>
        <taxon>Rhabditina</taxon>
        <taxon>Rhabditomorpha</taxon>
        <taxon>Rhabditoidea</taxon>
        <taxon>Rhabditidae</taxon>
        <taxon>Peloderinae</taxon>
        <taxon>Caenorhabditis</taxon>
    </lineage>
</organism>
<dbReference type="Gene3D" id="3.40.50.2300">
    <property type="match status" value="1"/>
</dbReference>
<dbReference type="SUPFAM" id="SSF53098">
    <property type="entry name" value="Ribonuclease H-like"/>
    <property type="match status" value="1"/>
</dbReference>
<protein>
    <submittedName>
        <fullName evidence="2">Piwi domain-containing protein</fullName>
    </submittedName>
</protein>
<dbReference type="InterPro" id="IPR003165">
    <property type="entry name" value="Piwi"/>
</dbReference>
<evidence type="ECO:0000313" key="3">
    <source>
        <dbReference type="Proteomes" id="UP000005237"/>
    </source>
</evidence>
<keyword evidence="3" id="KW-1185">Reference proteome</keyword>
<dbReference type="InterPro" id="IPR012337">
    <property type="entry name" value="RNaseH-like_sf"/>
</dbReference>
<accession>A0A8R1EHM2</accession>
<dbReference type="EnsemblMetazoa" id="CJA33880.1">
    <property type="protein sequence ID" value="CJA33880.1"/>
    <property type="gene ID" value="WBGene00209727"/>
</dbReference>
<reference evidence="2" key="2">
    <citation type="submission" date="2022-06" db="UniProtKB">
        <authorList>
            <consortium name="EnsemblMetazoa"/>
        </authorList>
    </citation>
    <scope>IDENTIFICATION</scope>
    <source>
        <strain evidence="2">DF5081</strain>
    </source>
</reference>
<dbReference type="Proteomes" id="UP000005237">
    <property type="component" value="Unassembled WGS sequence"/>
</dbReference>
<dbReference type="GO" id="GO:0003676">
    <property type="term" value="F:nucleic acid binding"/>
    <property type="evidence" value="ECO:0007669"/>
    <property type="project" value="InterPro"/>
</dbReference>
<evidence type="ECO:0000313" key="2">
    <source>
        <dbReference type="EnsemblMetazoa" id="CJA33880.1"/>
    </source>
</evidence>
<proteinExistence type="predicted"/>
<dbReference type="AlphaFoldDB" id="A0A8R1EHM2"/>
<feature type="domain" description="Piwi" evidence="1">
    <location>
        <begin position="14"/>
        <end position="92"/>
    </location>
</feature>